<keyword evidence="1" id="KW-1133">Transmembrane helix</keyword>
<reference evidence="4 5" key="1">
    <citation type="journal article" date="2015" name="Sci. Rep.">
        <title>Chromosome-level genome map provides insights into diverse defense mechanisms in the medicinal fungus Ganoderma sinense.</title>
        <authorList>
            <person name="Zhu Y."/>
            <person name="Xu J."/>
            <person name="Sun C."/>
            <person name="Zhou S."/>
            <person name="Xu H."/>
            <person name="Nelson D.R."/>
            <person name="Qian J."/>
            <person name="Song J."/>
            <person name="Luo H."/>
            <person name="Xiang L."/>
            <person name="Li Y."/>
            <person name="Xu Z."/>
            <person name="Ji A."/>
            <person name="Wang L."/>
            <person name="Lu S."/>
            <person name="Hayward A."/>
            <person name="Sun W."/>
            <person name="Li X."/>
            <person name="Schwartz D.C."/>
            <person name="Wang Y."/>
            <person name="Chen S."/>
        </authorList>
    </citation>
    <scope>NUCLEOTIDE SEQUENCE [LARGE SCALE GENOMIC DNA]</scope>
    <source>
        <strain evidence="4 5">ZZ0214-1</strain>
    </source>
</reference>
<dbReference type="PANTHER" id="PTHR36183">
    <property type="entry name" value="BETA-GLUCURONIDASE"/>
    <property type="match status" value="1"/>
</dbReference>
<keyword evidence="1" id="KW-0472">Membrane</keyword>
<dbReference type="InterPro" id="IPR013780">
    <property type="entry name" value="Glyco_hydro_b"/>
</dbReference>
<evidence type="ECO:0000256" key="2">
    <source>
        <dbReference type="SAM" id="SignalP"/>
    </source>
</evidence>
<dbReference type="InterPro" id="IPR017853">
    <property type="entry name" value="GH"/>
</dbReference>
<dbReference type="InterPro" id="IPR052974">
    <property type="entry name" value="GH79_Enzymes"/>
</dbReference>
<dbReference type="STRING" id="1077348.A0A2G8SUI8"/>
<keyword evidence="1" id="KW-0812">Transmembrane</keyword>
<sequence>MPSMYAPFVALSSCLIALVQAEVTIYGLTGQTTLAPVLSGSVTSASGPSTTSFVTTPGPPQYTGLAAYNPVYMVPPPIPSPAPANQFTIDVPFDGNLMNGLSVPQQGSFFGFSIEMSVANQLIGTSPANLHVPFLNFMSIIASIAGEVHIRVGGNTQETAYMVDSLPDGKFLEKNKEDASNPTSTPVIAITPDLLYMLGNVSSLVNIKWYLGIPFNDTNWRFQIVEKGEAILGDKLLGFQASNEPDLYAAHGHRPEGWGATDFFNEFGSMVQAYQSDSLVSKKNNLIAPSVSSVNWAPEIVWDTGFVQAYSQYLTALAVERYPSDNCAVVWYNPDNPPKDPLELFPQYLTHNAGLKLVSPYLNSTMLAQQWGKPFIMFETNSASCGGFPGISDTFTSALWGLDYALQMANSNFTQALFHFGGQNVSYNPFTAAPTNESRIHEWTTGPIFYSSIFVAEALGKSGSARVKDLLPNDGNDQTPAYAVYENGKLARMALINFMTDASGANDYTATISVGGGTFNEANSVPASVKVKYLLASSVSEKDNITWAGQTLGARFQSDGRWQGEESVQTIQCDQTKNSCQIKVPAPGAALVFFSDSAQQAAVSESVATYPTTVLTLTKNTVTIDATLLATSNGNNGKTRGRGGTSAGGANGALGSVVAPGITAIFGAVASLMVFLKVSVLF</sequence>
<evidence type="ECO:0000256" key="1">
    <source>
        <dbReference type="SAM" id="Phobius"/>
    </source>
</evidence>
<dbReference type="PANTHER" id="PTHR36183:SF2">
    <property type="entry name" value="BETA-GLUCURONIDASE C-TERMINAL DOMAIN-CONTAINING PROTEIN"/>
    <property type="match status" value="1"/>
</dbReference>
<protein>
    <recommendedName>
        <fullName evidence="3">Beta-glucuronidase C-terminal domain-containing protein</fullName>
    </recommendedName>
</protein>
<evidence type="ECO:0000313" key="4">
    <source>
        <dbReference type="EMBL" id="PIL37238.1"/>
    </source>
</evidence>
<organism evidence="4 5">
    <name type="scientific">Ganoderma sinense ZZ0214-1</name>
    <dbReference type="NCBI Taxonomy" id="1077348"/>
    <lineage>
        <taxon>Eukaryota</taxon>
        <taxon>Fungi</taxon>
        <taxon>Dikarya</taxon>
        <taxon>Basidiomycota</taxon>
        <taxon>Agaricomycotina</taxon>
        <taxon>Agaricomycetes</taxon>
        <taxon>Polyporales</taxon>
        <taxon>Polyporaceae</taxon>
        <taxon>Ganoderma</taxon>
    </lineage>
</organism>
<keyword evidence="2" id="KW-0732">Signal</keyword>
<dbReference type="Proteomes" id="UP000230002">
    <property type="component" value="Unassembled WGS sequence"/>
</dbReference>
<keyword evidence="5" id="KW-1185">Reference proteome</keyword>
<gene>
    <name evidence="4" type="ORF">GSI_00931</name>
</gene>
<evidence type="ECO:0000259" key="3">
    <source>
        <dbReference type="Pfam" id="PF16862"/>
    </source>
</evidence>
<name>A0A2G8SUI8_9APHY</name>
<dbReference type="Gene3D" id="3.20.20.80">
    <property type="entry name" value="Glycosidases"/>
    <property type="match status" value="1"/>
</dbReference>
<dbReference type="Pfam" id="PF16862">
    <property type="entry name" value="Glyco_hydro_79C"/>
    <property type="match status" value="1"/>
</dbReference>
<feature type="chain" id="PRO_5013694849" description="Beta-glucuronidase C-terminal domain-containing protein" evidence="2">
    <location>
        <begin position="22"/>
        <end position="682"/>
    </location>
</feature>
<dbReference type="EMBL" id="AYKW01000001">
    <property type="protein sequence ID" value="PIL37238.1"/>
    <property type="molecule type" value="Genomic_DNA"/>
</dbReference>
<proteinExistence type="predicted"/>
<dbReference type="Gene3D" id="2.60.40.1180">
    <property type="entry name" value="Golgi alpha-mannosidase II"/>
    <property type="match status" value="1"/>
</dbReference>
<dbReference type="AlphaFoldDB" id="A0A2G8SUI8"/>
<feature type="signal peptide" evidence="2">
    <location>
        <begin position="1"/>
        <end position="21"/>
    </location>
</feature>
<feature type="transmembrane region" description="Helical" evidence="1">
    <location>
        <begin position="653"/>
        <end position="676"/>
    </location>
</feature>
<comment type="caution">
    <text evidence="4">The sequence shown here is derived from an EMBL/GenBank/DDBJ whole genome shotgun (WGS) entry which is preliminary data.</text>
</comment>
<evidence type="ECO:0000313" key="5">
    <source>
        <dbReference type="Proteomes" id="UP000230002"/>
    </source>
</evidence>
<dbReference type="SUPFAM" id="SSF51445">
    <property type="entry name" value="(Trans)glycosidases"/>
    <property type="match status" value="1"/>
</dbReference>
<accession>A0A2G8SUI8</accession>
<dbReference type="InterPro" id="IPR031728">
    <property type="entry name" value="GlcAase_C"/>
</dbReference>
<dbReference type="OrthoDB" id="2796951at2759"/>
<feature type="domain" description="Beta-glucuronidase C-terminal" evidence="3">
    <location>
        <begin position="481"/>
        <end position="591"/>
    </location>
</feature>